<proteinExistence type="predicted"/>
<name>K1UET8_9ZZZZ</name>
<reference evidence="1" key="1">
    <citation type="journal article" date="2013" name="Environ. Microbiol.">
        <title>Microbiota from the distal guts of lean and obese adolescents exhibit partial functional redundancy besides clear differences in community structure.</title>
        <authorList>
            <person name="Ferrer M."/>
            <person name="Ruiz A."/>
            <person name="Lanza F."/>
            <person name="Haange S.B."/>
            <person name="Oberbach A."/>
            <person name="Till H."/>
            <person name="Bargiela R."/>
            <person name="Campoy C."/>
            <person name="Segura M.T."/>
            <person name="Richter M."/>
            <person name="von Bergen M."/>
            <person name="Seifert J."/>
            <person name="Suarez A."/>
        </authorList>
    </citation>
    <scope>NUCLEOTIDE SEQUENCE</scope>
</reference>
<comment type="caution">
    <text evidence="1">The sequence shown here is derived from an EMBL/GenBank/DDBJ whole genome shotgun (WGS) entry which is preliminary data.</text>
</comment>
<dbReference type="InterPro" id="IPR045722">
    <property type="entry name" value="DUF6076"/>
</dbReference>
<evidence type="ECO:0000313" key="1">
    <source>
        <dbReference type="EMBL" id="EKC78509.1"/>
    </source>
</evidence>
<dbReference type="EMBL" id="AJWY01002258">
    <property type="protein sequence ID" value="EKC78509.1"/>
    <property type="molecule type" value="Genomic_DNA"/>
</dbReference>
<dbReference type="AlphaFoldDB" id="K1UET8"/>
<feature type="non-terminal residue" evidence="1">
    <location>
        <position position="1"/>
    </location>
</feature>
<organism evidence="1">
    <name type="scientific">human gut metagenome</name>
    <dbReference type="NCBI Taxonomy" id="408170"/>
    <lineage>
        <taxon>unclassified sequences</taxon>
        <taxon>metagenomes</taxon>
        <taxon>organismal metagenomes</taxon>
    </lineage>
</organism>
<accession>K1UET8</accession>
<feature type="non-terminal residue" evidence="1">
    <location>
        <position position="204"/>
    </location>
</feature>
<sequence>SLLTFLELDEKEITPMLERISVNWERFVESRDREAYTAAMVELGVLAEKHIYLRLLYTRCYSCSSRRDLGKAPLQAITLDLKEFVTQFSETRKQVEKFLECVLDVDSAGREPQKQAAKNYHYDQPRNPELFRFEPIPLSFEPVEPRRCAPVLYSSAVRDMIDYSLRSCVERGVTVRRCKNCGRWFPQTGRVSAEYCERPVKYGE</sequence>
<protein>
    <submittedName>
        <fullName evidence="1">Uncharacterized protein</fullName>
    </submittedName>
</protein>
<dbReference type="Pfam" id="PF19553">
    <property type="entry name" value="DUF6076"/>
    <property type="match status" value="1"/>
</dbReference>
<gene>
    <name evidence="1" type="ORF">LEA_03409</name>
</gene>